<organism evidence="2 3">
    <name type="scientific">Roseibium aggregatum (strain ATCC 25650 / DSM 13394 / JCM 20685 / NBRC 16684 / NCIMB 2208 / IAM 12614 / B1)</name>
    <name type="common">Stappia aggregata</name>
    <dbReference type="NCBI Taxonomy" id="384765"/>
    <lineage>
        <taxon>Bacteria</taxon>
        <taxon>Pseudomonadati</taxon>
        <taxon>Pseudomonadota</taxon>
        <taxon>Alphaproteobacteria</taxon>
        <taxon>Hyphomicrobiales</taxon>
        <taxon>Stappiaceae</taxon>
        <taxon>Roseibium</taxon>
    </lineage>
</organism>
<dbReference type="Proteomes" id="UP000004848">
    <property type="component" value="Unassembled WGS sequence"/>
</dbReference>
<comment type="caution">
    <text evidence="2">The sequence shown here is derived from an EMBL/GenBank/DDBJ whole genome shotgun (WGS) entry which is preliminary data.</text>
</comment>
<dbReference type="RefSeq" id="WP_006933969.1">
    <property type="nucleotide sequence ID" value="NZ_AAUW01000006.1"/>
</dbReference>
<feature type="chain" id="PRO_5002628050" evidence="1">
    <location>
        <begin position="20"/>
        <end position="237"/>
    </location>
</feature>
<protein>
    <submittedName>
        <fullName evidence="2">Uncharacterized protein</fullName>
    </submittedName>
</protein>
<keyword evidence="1" id="KW-0732">Signal</keyword>
<sequence>MLARIFIALIFLTSLPAFAQPEDALSFCREKIRLEQEAVHTALEKHQQALDRYLAFVKKQEDSGWAGSSSQRKQQILGDIAFFRQPIEDLKKTEFTQEAGCLDSVSAQRWATRAFIVNQAGYSQGRVSLQQVMSNWESDAFAELRSAVEATEKHTEDSCVYVTYDRQAVAASCSSRLYVFSQSQEGRDLSKSIVRELSHLFPKGTLTEQKLSTCHGMVECYLPAEYILYLSKFRPEN</sequence>
<feature type="signal peptide" evidence="1">
    <location>
        <begin position="1"/>
        <end position="19"/>
    </location>
</feature>
<name>A0NRV4_ROSAI</name>
<evidence type="ECO:0000256" key="1">
    <source>
        <dbReference type="SAM" id="SignalP"/>
    </source>
</evidence>
<reference evidence="2 3" key="1">
    <citation type="submission" date="2006-05" db="EMBL/GenBank/DDBJ databases">
        <authorList>
            <person name="King G."/>
            <person name="Ferriera S."/>
            <person name="Johnson J."/>
            <person name="Kravitz S."/>
            <person name="Beeson K."/>
            <person name="Sutton G."/>
            <person name="Rogers Y.-H."/>
            <person name="Friedman R."/>
            <person name="Frazier M."/>
            <person name="Venter J.C."/>
        </authorList>
    </citation>
    <scope>NUCLEOTIDE SEQUENCE [LARGE SCALE GENOMIC DNA]</scope>
    <source>
        <strain evidence="3">ATCC 25650 / DSM 13394 / JCM 20685 / NBRC 16684 / NCIMB 2208 / IAM 12614 / B1</strain>
    </source>
</reference>
<evidence type="ECO:0000313" key="3">
    <source>
        <dbReference type="Proteomes" id="UP000004848"/>
    </source>
</evidence>
<gene>
    <name evidence="2" type="ORF">SIAM614_03955</name>
</gene>
<proteinExistence type="predicted"/>
<evidence type="ECO:0000313" key="2">
    <source>
        <dbReference type="EMBL" id="EAV44283.1"/>
    </source>
</evidence>
<dbReference type="GeneID" id="68846245"/>
<dbReference type="EMBL" id="AAUW01000006">
    <property type="protein sequence ID" value="EAV44283.1"/>
    <property type="molecule type" value="Genomic_DNA"/>
</dbReference>
<dbReference type="AlphaFoldDB" id="A0NRV4"/>
<accession>A0NRV4</accession>